<dbReference type="SUPFAM" id="SSF56112">
    <property type="entry name" value="Protein kinase-like (PK-like)"/>
    <property type="match status" value="2"/>
</dbReference>
<gene>
    <name evidence="2" type="ORF">SteCoe_28729</name>
</gene>
<dbReference type="EMBL" id="MPUH01000876">
    <property type="protein sequence ID" value="OMJ72749.1"/>
    <property type="molecule type" value="Genomic_DNA"/>
</dbReference>
<dbReference type="PROSITE" id="PS50011">
    <property type="entry name" value="PROTEIN_KINASE_DOM"/>
    <property type="match status" value="2"/>
</dbReference>
<comment type="caution">
    <text evidence="2">The sequence shown here is derived from an EMBL/GenBank/DDBJ whole genome shotgun (WGS) entry which is preliminary data.</text>
</comment>
<dbReference type="OrthoDB" id="296488at2759"/>
<proteinExistence type="predicted"/>
<dbReference type="Pfam" id="PF00069">
    <property type="entry name" value="Pkinase"/>
    <property type="match status" value="2"/>
</dbReference>
<dbReference type="Gene3D" id="1.10.510.10">
    <property type="entry name" value="Transferase(Phosphotransferase) domain 1"/>
    <property type="match status" value="2"/>
</dbReference>
<dbReference type="AlphaFoldDB" id="A0A1R2B7J3"/>
<dbReference type="CDD" id="cd00180">
    <property type="entry name" value="PKc"/>
    <property type="match status" value="1"/>
</dbReference>
<feature type="domain" description="Protein kinase" evidence="1">
    <location>
        <begin position="571"/>
        <end position="842"/>
    </location>
</feature>
<dbReference type="GO" id="GO:0004674">
    <property type="term" value="F:protein serine/threonine kinase activity"/>
    <property type="evidence" value="ECO:0007669"/>
    <property type="project" value="TreeGrafter"/>
</dbReference>
<protein>
    <recommendedName>
        <fullName evidence="1">Protein kinase domain-containing protein</fullName>
    </recommendedName>
</protein>
<dbReference type="InterPro" id="IPR008271">
    <property type="entry name" value="Ser/Thr_kinase_AS"/>
</dbReference>
<dbReference type="PROSITE" id="PS00108">
    <property type="entry name" value="PROTEIN_KINASE_ST"/>
    <property type="match status" value="1"/>
</dbReference>
<dbReference type="InterPro" id="IPR000719">
    <property type="entry name" value="Prot_kinase_dom"/>
</dbReference>
<evidence type="ECO:0000313" key="2">
    <source>
        <dbReference type="EMBL" id="OMJ72749.1"/>
    </source>
</evidence>
<evidence type="ECO:0000313" key="3">
    <source>
        <dbReference type="Proteomes" id="UP000187209"/>
    </source>
</evidence>
<evidence type="ECO:0000259" key="1">
    <source>
        <dbReference type="PROSITE" id="PS50011"/>
    </source>
</evidence>
<dbReference type="PANTHER" id="PTHR44167">
    <property type="entry name" value="OVARIAN-SPECIFIC SERINE/THREONINE-PROTEIN KINASE LOK-RELATED"/>
    <property type="match status" value="1"/>
</dbReference>
<feature type="domain" description="Protein kinase" evidence="1">
    <location>
        <begin position="260"/>
        <end position="557"/>
    </location>
</feature>
<dbReference type="GO" id="GO:0044773">
    <property type="term" value="P:mitotic DNA damage checkpoint signaling"/>
    <property type="evidence" value="ECO:0007669"/>
    <property type="project" value="TreeGrafter"/>
</dbReference>
<dbReference type="InterPro" id="IPR011009">
    <property type="entry name" value="Kinase-like_dom_sf"/>
</dbReference>
<dbReference type="GO" id="GO:0005524">
    <property type="term" value="F:ATP binding"/>
    <property type="evidence" value="ECO:0007669"/>
    <property type="project" value="InterPro"/>
</dbReference>
<reference evidence="2 3" key="1">
    <citation type="submission" date="2016-11" db="EMBL/GenBank/DDBJ databases">
        <title>The macronuclear genome of Stentor coeruleus: a giant cell with tiny introns.</title>
        <authorList>
            <person name="Slabodnick M."/>
            <person name="Ruby J.G."/>
            <person name="Reiff S.B."/>
            <person name="Swart E.C."/>
            <person name="Gosai S."/>
            <person name="Prabakaran S."/>
            <person name="Witkowska E."/>
            <person name="Larue G.E."/>
            <person name="Fisher S."/>
            <person name="Freeman R.M."/>
            <person name="Gunawardena J."/>
            <person name="Chu W."/>
            <person name="Stover N.A."/>
            <person name="Gregory B.D."/>
            <person name="Nowacki M."/>
            <person name="Derisi J."/>
            <person name="Roy S.W."/>
            <person name="Marshall W.F."/>
            <person name="Sood P."/>
        </authorList>
    </citation>
    <scope>NUCLEOTIDE SEQUENCE [LARGE SCALE GENOMIC DNA]</scope>
    <source>
        <strain evidence="2">WM001</strain>
    </source>
</reference>
<dbReference type="Proteomes" id="UP000187209">
    <property type="component" value="Unassembled WGS sequence"/>
</dbReference>
<organism evidence="2 3">
    <name type="scientific">Stentor coeruleus</name>
    <dbReference type="NCBI Taxonomy" id="5963"/>
    <lineage>
        <taxon>Eukaryota</taxon>
        <taxon>Sar</taxon>
        <taxon>Alveolata</taxon>
        <taxon>Ciliophora</taxon>
        <taxon>Postciliodesmatophora</taxon>
        <taxon>Heterotrichea</taxon>
        <taxon>Heterotrichida</taxon>
        <taxon>Stentoridae</taxon>
        <taxon>Stentor</taxon>
    </lineage>
</organism>
<dbReference type="GO" id="GO:0005634">
    <property type="term" value="C:nucleus"/>
    <property type="evidence" value="ECO:0007669"/>
    <property type="project" value="TreeGrafter"/>
</dbReference>
<sequence length="849" mass="98358">MHEIALFNIFTSLIPEIAEDTDISNIDLYAILKQYFNIDLLVYGLSGPTLTEEMFIYSCIQLIAKYTLQAPLGYKKSAPYSSIISITSTILSQSTREEIWALYSEGLEKEIKKCKSLDDLLKWIELIKDLSKYINIGDKLNFLLENKFYVLGNDRIDGLFMSTQKEEYIKILELLINAQNLGLSSNKLNDYLAGNLYQYIEKLLEKNDKRSKDEGYELLKYAQLLNIQDNMISQNILDKAKQKDQNTNQNTVELKLFDDWKKIDDIAVSEGSSIYRLRITLYKTIIGNVVVKNYELNPECPQRGFSEYLEKLQIFKDEGIILAKLSSIASKENCFLKFYMQVAIENKLLLVMEYQKDTLSSKIKSLKINKRSLSDDYFFYIVPKLLQSFALMEELKIFHRDIKPDNILVTDEMPWEMKIIDFGVSRYDKNKDDTYETESIGTPPYMAPEVFKNLSLGKKIPYCISKADVYSLGITLLQMYFPDKTINLLSESSSNNPTISSSVSFESSASDFQSSSIFNDIKISWLRNLIVNMTNNNPDKRPRFKECLKYVSSMTSLYQTIIPNFDENSLKKKIKEISNKTSPKFSIEVNSYESFLGPVAIKSYRALQNKDDLNQVSSEIYVLKKLSKFRNMNNCFVNFYFVYDEDDMKKIAMEYCERSLRMFIDEMRNSMRKFEIYELKSIIPKMITSFALMESIGIYHQNICPEHFIINNQHPREVKIISFSAAECVSKYGVCVSYNLRGNINYRAPEAEDLYLEEGITAKYKMGKADVFSLGLTILEMSLLKDINGLNKVHTNELLISYVNQIEILWLRVLLQKMLHLDYKKRPTFSECLAYVPLSPIVDQNMTVS</sequence>
<accession>A0A1R2B7J3</accession>
<dbReference type="PANTHER" id="PTHR44167:SF24">
    <property type="entry name" value="SERINE_THREONINE-PROTEIN KINASE CHK2"/>
    <property type="match status" value="1"/>
</dbReference>
<dbReference type="SMART" id="SM00220">
    <property type="entry name" value="S_TKc"/>
    <property type="match status" value="1"/>
</dbReference>
<name>A0A1R2B7J3_9CILI</name>
<keyword evidence="3" id="KW-1185">Reference proteome</keyword>